<evidence type="ECO:0000313" key="1">
    <source>
        <dbReference type="EMBL" id="KRT16318.1"/>
    </source>
</evidence>
<dbReference type="STRING" id="687842.ASU31_09085"/>
<sequence length="59" mass="6483">MRAGIRLMRVYKRLGGGYNTVVLPAQAGTLKRLLFLVPGSGLPRLTAAEEAPPFFLIKR</sequence>
<dbReference type="Proteomes" id="UP000051950">
    <property type="component" value="Unassembled WGS sequence"/>
</dbReference>
<evidence type="ECO:0000313" key="2">
    <source>
        <dbReference type="Proteomes" id="UP000051950"/>
    </source>
</evidence>
<accession>A0A0T5VR14</accession>
<gene>
    <name evidence="1" type="ORF">ASU31_09085</name>
</gene>
<comment type="caution">
    <text evidence="1">The sequence shown here is derived from an EMBL/GenBank/DDBJ whole genome shotgun (WGS) entry which is preliminary data.</text>
</comment>
<dbReference type="AlphaFoldDB" id="A0A0T5VR14"/>
<dbReference type="EMBL" id="LMZQ01000005">
    <property type="protein sequence ID" value="KRT16318.1"/>
    <property type="molecule type" value="Genomic_DNA"/>
</dbReference>
<protein>
    <submittedName>
        <fullName evidence="1">Uncharacterized protein</fullName>
    </submittedName>
</protein>
<proteinExistence type="predicted"/>
<keyword evidence="2" id="KW-1185">Reference proteome</keyword>
<reference evidence="1 2" key="1">
    <citation type="submission" date="2015-11" db="EMBL/GenBank/DDBJ databases">
        <title>Sequence of Pedobacter ginsenosidimutans.</title>
        <authorList>
            <person name="Carson E."/>
            <person name="Keyser V."/>
            <person name="Newman J."/>
            <person name="Miller J."/>
        </authorList>
    </citation>
    <scope>NUCLEOTIDE SEQUENCE [LARGE SCALE GENOMIC DNA]</scope>
    <source>
        <strain evidence="1 2">KACC 14530</strain>
    </source>
</reference>
<organism evidence="1 2">
    <name type="scientific">Pedobacter ginsenosidimutans</name>
    <dbReference type="NCBI Taxonomy" id="687842"/>
    <lineage>
        <taxon>Bacteria</taxon>
        <taxon>Pseudomonadati</taxon>
        <taxon>Bacteroidota</taxon>
        <taxon>Sphingobacteriia</taxon>
        <taxon>Sphingobacteriales</taxon>
        <taxon>Sphingobacteriaceae</taxon>
        <taxon>Pedobacter</taxon>
    </lineage>
</organism>
<name>A0A0T5VR14_9SPHI</name>